<feature type="domain" description="Protein CR006 P-loop" evidence="2">
    <location>
        <begin position="113"/>
        <end position="711"/>
    </location>
</feature>
<evidence type="ECO:0000259" key="2">
    <source>
        <dbReference type="Pfam" id="PF13166"/>
    </source>
</evidence>
<dbReference type="InterPro" id="IPR027417">
    <property type="entry name" value="P-loop_NTPase"/>
</dbReference>
<dbReference type="AlphaFoldDB" id="A0A5C5XF38"/>
<dbReference type="Pfam" id="PF13166">
    <property type="entry name" value="AAA_13"/>
    <property type="match status" value="1"/>
</dbReference>
<dbReference type="PANTHER" id="PTHR32182:SF0">
    <property type="entry name" value="DNA REPLICATION AND REPAIR PROTEIN RECF"/>
    <property type="match status" value="1"/>
</dbReference>
<evidence type="ECO:0000313" key="3">
    <source>
        <dbReference type="EMBL" id="TWT61667.1"/>
    </source>
</evidence>
<feature type="coiled-coil region" evidence="1">
    <location>
        <begin position="515"/>
        <end position="542"/>
    </location>
</feature>
<dbReference type="PANTHER" id="PTHR32182">
    <property type="entry name" value="DNA REPLICATION AND REPAIR PROTEIN RECF"/>
    <property type="match status" value="1"/>
</dbReference>
<evidence type="ECO:0000313" key="4">
    <source>
        <dbReference type="Proteomes" id="UP000316095"/>
    </source>
</evidence>
<dbReference type="Proteomes" id="UP000316095">
    <property type="component" value="Unassembled WGS sequence"/>
</dbReference>
<feature type="coiled-coil region" evidence="1">
    <location>
        <begin position="746"/>
        <end position="773"/>
    </location>
</feature>
<dbReference type="SUPFAM" id="SSF52540">
    <property type="entry name" value="P-loop containing nucleoside triphosphate hydrolases"/>
    <property type="match status" value="1"/>
</dbReference>
<keyword evidence="4" id="KW-1185">Reference proteome</keyword>
<dbReference type="GO" id="GO:0006302">
    <property type="term" value="P:double-strand break repair"/>
    <property type="evidence" value="ECO:0007669"/>
    <property type="project" value="TreeGrafter"/>
</dbReference>
<dbReference type="InterPro" id="IPR026866">
    <property type="entry name" value="CR006_AAA"/>
</dbReference>
<dbReference type="Gene3D" id="3.40.50.300">
    <property type="entry name" value="P-loop containing nucleotide triphosphate hydrolases"/>
    <property type="match status" value="1"/>
</dbReference>
<dbReference type="EMBL" id="SJPG01000001">
    <property type="protein sequence ID" value="TWT61667.1"/>
    <property type="molecule type" value="Genomic_DNA"/>
</dbReference>
<comment type="caution">
    <text evidence="3">The sequence shown here is derived from an EMBL/GenBank/DDBJ whole genome shotgun (WGS) entry which is preliminary data.</text>
</comment>
<evidence type="ECO:0000256" key="1">
    <source>
        <dbReference type="SAM" id="Coils"/>
    </source>
</evidence>
<sequence>MTGTTSTSGSNVLSTIVGWCEELPGWQRDALRRIVECGEITATDVDELTALCRSANDLEEGDVPTLQPLTTEHVPAGAAIGEKLALCSVADAENVNAIGEKQELSFAPTGLTVVFGYNGSGKSGYGRILRRACRARSKGKSILPNVMSTNSGTPASAVITYALEDVEQPPEQWVDGQHSIECLGSVSFFDSECAAVHVRERNDIAFTPFGLDVLPKLGAACKEVQKRLDAEKKKLDAIQPKFLKSTFATGQTTVGKLLSSLRHDSDIDALESTVSLNDEEMQRLKDIPSHLANDPKKNALELRSRARRISTLREKLNVAIALSKPQAIQNLKGLVSDAEQKSKAAEAAARVSFGSDPLPEIGEPVWRELWEAARRYSAIAYVDRDFPDVDEDDSVCLLCQQTLGDDAKDRLRRFEDFVSDDTAKRAANAKKVLNESLAKLDALGLQEEELRELLVDLGVANADMLKRVRCTLAALLTHHRTIKRARESGDWSFALPSEIDEVGDDLQTLIQSLAVQATEIEKSADVEERKKLEAEFAELKAREWMATVFGDVKEHVARLAEVKKLKNCVNQTRTNKITAKSKELAKEHVTDQLRDAFATEIKKMQQGVRRLNVELAAAAGEFGSSYYRVQLVRAHDADIASVVSEGEHRCIALAGFLSELATEHSQSGIVFDDPVTSLDHHWRECFARRLVEEATARQVIVFTHDIVFLHDLLSGANQEGVPIALRRVVAKRDECGFVGAGLPWIAQKTSARIVELEKRARATRNDFDDHNDDVYDRAICEVYSDLRATVERAVEQHFFCGIITRHQDYISLSNLKKVTAVTIGHCERLQKLFKRCCDITLAHDRSSLRGFGVPSPDDALDDIKELQEIVNDMKDKQKAIA</sequence>
<accession>A0A5C5XF38</accession>
<gene>
    <name evidence="3" type="ORF">Pan54_24040</name>
</gene>
<proteinExistence type="predicted"/>
<dbReference type="OrthoDB" id="229676at2"/>
<organism evidence="3 4">
    <name type="scientific">Rubinisphaera italica</name>
    <dbReference type="NCBI Taxonomy" id="2527969"/>
    <lineage>
        <taxon>Bacteria</taxon>
        <taxon>Pseudomonadati</taxon>
        <taxon>Planctomycetota</taxon>
        <taxon>Planctomycetia</taxon>
        <taxon>Planctomycetales</taxon>
        <taxon>Planctomycetaceae</taxon>
        <taxon>Rubinisphaera</taxon>
    </lineage>
</organism>
<protein>
    <recommendedName>
        <fullName evidence="2">Protein CR006 P-loop domain-containing protein</fullName>
    </recommendedName>
</protein>
<name>A0A5C5XF38_9PLAN</name>
<dbReference type="GO" id="GO:0000731">
    <property type="term" value="P:DNA synthesis involved in DNA repair"/>
    <property type="evidence" value="ECO:0007669"/>
    <property type="project" value="TreeGrafter"/>
</dbReference>
<keyword evidence="1" id="KW-0175">Coiled coil</keyword>
<dbReference type="RefSeq" id="WP_146503626.1">
    <property type="nucleotide sequence ID" value="NZ_SJPG01000001.1"/>
</dbReference>
<reference evidence="3 4" key="1">
    <citation type="submission" date="2019-02" db="EMBL/GenBank/DDBJ databases">
        <title>Deep-cultivation of Planctomycetes and their phenomic and genomic characterization uncovers novel biology.</title>
        <authorList>
            <person name="Wiegand S."/>
            <person name="Jogler M."/>
            <person name="Boedeker C."/>
            <person name="Pinto D."/>
            <person name="Vollmers J."/>
            <person name="Rivas-Marin E."/>
            <person name="Kohn T."/>
            <person name="Peeters S.H."/>
            <person name="Heuer A."/>
            <person name="Rast P."/>
            <person name="Oberbeckmann S."/>
            <person name="Bunk B."/>
            <person name="Jeske O."/>
            <person name="Meyerdierks A."/>
            <person name="Storesund J.E."/>
            <person name="Kallscheuer N."/>
            <person name="Luecker S."/>
            <person name="Lage O.M."/>
            <person name="Pohl T."/>
            <person name="Merkel B.J."/>
            <person name="Hornburger P."/>
            <person name="Mueller R.-W."/>
            <person name="Bruemmer F."/>
            <person name="Labrenz M."/>
            <person name="Spormann A.M."/>
            <person name="Op Den Camp H."/>
            <person name="Overmann J."/>
            <person name="Amann R."/>
            <person name="Jetten M.S.M."/>
            <person name="Mascher T."/>
            <person name="Medema M.H."/>
            <person name="Devos D.P."/>
            <person name="Kaster A.-K."/>
            <person name="Ovreas L."/>
            <person name="Rohde M."/>
            <person name="Galperin M.Y."/>
            <person name="Jogler C."/>
        </authorList>
    </citation>
    <scope>NUCLEOTIDE SEQUENCE [LARGE SCALE GENOMIC DNA]</scope>
    <source>
        <strain evidence="3 4">Pan54</strain>
    </source>
</reference>